<keyword evidence="3" id="KW-1185">Reference proteome</keyword>
<sequence>MAFLLPTTINKISPMHLAPIFKMDTIEEGNWGAHVLDFIIKGITNYNLKKKKVIDGCLFALMIVCFHLSKYKDKKAEERPPEPWIANWTREQLVERMGAEMEEHMKQKNEKSAAQGEKEADLRSTEDHYVSSEIMIFLLNNIYSMFRIRELNLGSDDPLSQGHRSK</sequence>
<feature type="region of interest" description="Disordered" evidence="1">
    <location>
        <begin position="102"/>
        <end position="124"/>
    </location>
</feature>
<evidence type="ECO:0000256" key="1">
    <source>
        <dbReference type="SAM" id="MobiDB-lite"/>
    </source>
</evidence>
<proteinExistence type="predicted"/>
<evidence type="ECO:0000313" key="2">
    <source>
        <dbReference type="EMBL" id="RYR58048.1"/>
    </source>
</evidence>
<protein>
    <recommendedName>
        <fullName evidence="4">Ubiquitin-like protease family profile domain-containing protein</fullName>
    </recommendedName>
</protein>
<accession>A0A445D4A7</accession>
<organism evidence="2 3">
    <name type="scientific">Arachis hypogaea</name>
    <name type="common">Peanut</name>
    <dbReference type="NCBI Taxonomy" id="3818"/>
    <lineage>
        <taxon>Eukaryota</taxon>
        <taxon>Viridiplantae</taxon>
        <taxon>Streptophyta</taxon>
        <taxon>Embryophyta</taxon>
        <taxon>Tracheophyta</taxon>
        <taxon>Spermatophyta</taxon>
        <taxon>Magnoliopsida</taxon>
        <taxon>eudicotyledons</taxon>
        <taxon>Gunneridae</taxon>
        <taxon>Pentapetalae</taxon>
        <taxon>rosids</taxon>
        <taxon>fabids</taxon>
        <taxon>Fabales</taxon>
        <taxon>Fabaceae</taxon>
        <taxon>Papilionoideae</taxon>
        <taxon>50 kb inversion clade</taxon>
        <taxon>dalbergioids sensu lato</taxon>
        <taxon>Dalbergieae</taxon>
        <taxon>Pterocarpus clade</taxon>
        <taxon>Arachis</taxon>
    </lineage>
</organism>
<gene>
    <name evidence="2" type="ORF">Ahy_A05g023718</name>
</gene>
<name>A0A445D4A7_ARAHY</name>
<evidence type="ECO:0000313" key="3">
    <source>
        <dbReference type="Proteomes" id="UP000289738"/>
    </source>
</evidence>
<dbReference type="EMBL" id="SDMP01000005">
    <property type="protein sequence ID" value="RYR58048.1"/>
    <property type="molecule type" value="Genomic_DNA"/>
</dbReference>
<evidence type="ECO:0008006" key="4">
    <source>
        <dbReference type="Google" id="ProtNLM"/>
    </source>
</evidence>
<dbReference type="AlphaFoldDB" id="A0A445D4A7"/>
<dbReference type="Proteomes" id="UP000289738">
    <property type="component" value="Chromosome A05"/>
</dbReference>
<reference evidence="2 3" key="1">
    <citation type="submission" date="2019-01" db="EMBL/GenBank/DDBJ databases">
        <title>Sequencing of cultivated peanut Arachis hypogaea provides insights into genome evolution and oil improvement.</title>
        <authorList>
            <person name="Chen X."/>
        </authorList>
    </citation>
    <scope>NUCLEOTIDE SEQUENCE [LARGE SCALE GENOMIC DNA]</scope>
    <source>
        <strain evidence="3">cv. Fuhuasheng</strain>
        <tissue evidence="2">Leaves</tissue>
    </source>
</reference>
<comment type="caution">
    <text evidence="2">The sequence shown here is derived from an EMBL/GenBank/DDBJ whole genome shotgun (WGS) entry which is preliminary data.</text>
</comment>